<dbReference type="PROSITE" id="PS51462">
    <property type="entry name" value="NUDIX"/>
    <property type="match status" value="1"/>
</dbReference>
<gene>
    <name evidence="8" type="ORF">F2P47_09340</name>
</gene>
<dbReference type="RefSeq" id="WP_152216085.1">
    <property type="nucleotide sequence ID" value="NZ_WESC01000007.1"/>
</dbReference>
<reference evidence="8 9" key="1">
    <citation type="submission" date="2019-09" db="EMBL/GenBank/DDBJ databases">
        <title>Parvibaculum sedimenti sp. nov., isolated from sediment.</title>
        <authorList>
            <person name="Wang Y."/>
        </authorList>
    </citation>
    <scope>NUCLEOTIDE SEQUENCE [LARGE SCALE GENOMIC DNA]</scope>
    <source>
        <strain evidence="8 9">HXT-9</strain>
    </source>
</reference>
<evidence type="ECO:0000313" key="9">
    <source>
        <dbReference type="Proteomes" id="UP000468901"/>
    </source>
</evidence>
<dbReference type="AlphaFoldDB" id="A0A6N6VIG4"/>
<keyword evidence="6" id="KW-0464">Manganese</keyword>
<name>A0A6N6VIG4_9HYPH</name>
<evidence type="ECO:0000256" key="1">
    <source>
        <dbReference type="ARBA" id="ARBA00001936"/>
    </source>
</evidence>
<dbReference type="Gene3D" id="3.90.79.10">
    <property type="entry name" value="Nucleoside Triphosphate Pyrophosphohydrolase"/>
    <property type="match status" value="1"/>
</dbReference>
<accession>A0A6N6VIG4</accession>
<comment type="cofactor">
    <cofactor evidence="1">
        <name>Mn(2+)</name>
        <dbReference type="ChEBI" id="CHEBI:29035"/>
    </cofactor>
</comment>
<dbReference type="InterPro" id="IPR039121">
    <property type="entry name" value="NUDT19"/>
</dbReference>
<dbReference type="PANTHER" id="PTHR12318">
    <property type="entry name" value="TESTOSTERONE-REGULATED PROTEIN RP2"/>
    <property type="match status" value="1"/>
</dbReference>
<evidence type="ECO:0000256" key="6">
    <source>
        <dbReference type="ARBA" id="ARBA00023211"/>
    </source>
</evidence>
<evidence type="ECO:0000256" key="2">
    <source>
        <dbReference type="ARBA" id="ARBA00001946"/>
    </source>
</evidence>
<evidence type="ECO:0000256" key="5">
    <source>
        <dbReference type="ARBA" id="ARBA00022842"/>
    </source>
</evidence>
<dbReference type="InterPro" id="IPR000086">
    <property type="entry name" value="NUDIX_hydrolase_dom"/>
</dbReference>
<sequence>MTSEVPLRPRSIRPRDAASLVLVDDQGDEPRILMGRRHARMAFVPDAFVFPGGKLDPDDFIARPATELPAAVNFGPKARALAMAAIRETFEETGLLLAAPGEVGAEAAQSWAHFRECGIAPRLDALSALARAITPVGSPIRFHARFFTASASALEGTLAGSGELEDLDWYPLSEALKLPIIDVTEFVLHEVAQRRNGGTDRVPLYSYRNGQPLRRP</sequence>
<evidence type="ECO:0000313" key="8">
    <source>
        <dbReference type="EMBL" id="KAB7740200.1"/>
    </source>
</evidence>
<dbReference type="InterPro" id="IPR015797">
    <property type="entry name" value="NUDIX_hydrolase-like_dom_sf"/>
</dbReference>
<keyword evidence="4" id="KW-0378">Hydrolase</keyword>
<dbReference type="SUPFAM" id="SSF55811">
    <property type="entry name" value="Nudix"/>
    <property type="match status" value="1"/>
</dbReference>
<keyword evidence="5" id="KW-0460">Magnesium</keyword>
<proteinExistence type="predicted"/>
<evidence type="ECO:0000259" key="7">
    <source>
        <dbReference type="PROSITE" id="PS51462"/>
    </source>
</evidence>
<keyword evidence="3" id="KW-0479">Metal-binding</keyword>
<dbReference type="GO" id="GO:0016818">
    <property type="term" value="F:hydrolase activity, acting on acid anhydrides, in phosphorus-containing anhydrides"/>
    <property type="evidence" value="ECO:0007669"/>
    <property type="project" value="InterPro"/>
</dbReference>
<feature type="domain" description="Nudix hydrolase" evidence="7">
    <location>
        <begin position="13"/>
        <end position="193"/>
    </location>
</feature>
<evidence type="ECO:0000256" key="4">
    <source>
        <dbReference type="ARBA" id="ARBA00022801"/>
    </source>
</evidence>
<dbReference type="CDD" id="cd18870">
    <property type="entry name" value="NUDIX_AcylCoAdiphos_Nudt19"/>
    <property type="match status" value="1"/>
</dbReference>
<dbReference type="PANTHER" id="PTHR12318:SF0">
    <property type="entry name" value="ACYL-COENZYME A DIPHOSPHATASE NUDT19"/>
    <property type="match status" value="1"/>
</dbReference>
<comment type="cofactor">
    <cofactor evidence="2">
        <name>Mg(2+)</name>
        <dbReference type="ChEBI" id="CHEBI:18420"/>
    </cofactor>
</comment>
<protein>
    <submittedName>
        <fullName evidence="8">NUDIX domain-containing protein</fullName>
    </submittedName>
</protein>
<dbReference type="Proteomes" id="UP000468901">
    <property type="component" value="Unassembled WGS sequence"/>
</dbReference>
<dbReference type="Pfam" id="PF00293">
    <property type="entry name" value="NUDIX"/>
    <property type="match status" value="1"/>
</dbReference>
<organism evidence="8 9">
    <name type="scientific">Parvibaculum sedimenti</name>
    <dbReference type="NCBI Taxonomy" id="2608632"/>
    <lineage>
        <taxon>Bacteria</taxon>
        <taxon>Pseudomonadati</taxon>
        <taxon>Pseudomonadota</taxon>
        <taxon>Alphaproteobacteria</taxon>
        <taxon>Hyphomicrobiales</taxon>
        <taxon>Parvibaculaceae</taxon>
        <taxon>Parvibaculum</taxon>
    </lineage>
</organism>
<dbReference type="GO" id="GO:0046872">
    <property type="term" value="F:metal ion binding"/>
    <property type="evidence" value="ECO:0007669"/>
    <property type="project" value="UniProtKB-KW"/>
</dbReference>
<keyword evidence="9" id="KW-1185">Reference proteome</keyword>
<comment type="caution">
    <text evidence="8">The sequence shown here is derived from an EMBL/GenBank/DDBJ whole genome shotgun (WGS) entry which is preliminary data.</text>
</comment>
<dbReference type="EMBL" id="WESC01000007">
    <property type="protein sequence ID" value="KAB7740200.1"/>
    <property type="molecule type" value="Genomic_DNA"/>
</dbReference>
<evidence type="ECO:0000256" key="3">
    <source>
        <dbReference type="ARBA" id="ARBA00022723"/>
    </source>
</evidence>